<accession>A0AB73SYP8</accession>
<evidence type="ECO:0000256" key="7">
    <source>
        <dbReference type="SAM" id="Phobius"/>
    </source>
</evidence>
<dbReference type="InterPro" id="IPR038766">
    <property type="entry name" value="Membrane_comp_ABC_pdt"/>
</dbReference>
<feature type="transmembrane region" description="Helical" evidence="7">
    <location>
        <begin position="735"/>
        <end position="763"/>
    </location>
</feature>
<dbReference type="Proteomes" id="UP000245412">
    <property type="component" value="Unassembled WGS sequence"/>
</dbReference>
<feature type="coiled-coil region" evidence="6">
    <location>
        <begin position="380"/>
        <end position="459"/>
    </location>
</feature>
<feature type="transmembrane region" description="Helical" evidence="7">
    <location>
        <begin position="690"/>
        <end position="711"/>
    </location>
</feature>
<evidence type="ECO:0000256" key="6">
    <source>
        <dbReference type="SAM" id="Coils"/>
    </source>
</evidence>
<dbReference type="InterPro" id="IPR003838">
    <property type="entry name" value="ABC3_permease_C"/>
</dbReference>
<protein>
    <submittedName>
        <fullName evidence="10">ABC transport system permease protein</fullName>
    </submittedName>
</protein>
<feature type="transmembrane region" description="Helical" evidence="7">
    <location>
        <begin position="1185"/>
        <end position="1205"/>
    </location>
</feature>
<feature type="transmembrane region" description="Helical" evidence="7">
    <location>
        <begin position="783"/>
        <end position="804"/>
    </location>
</feature>
<evidence type="ECO:0000313" key="11">
    <source>
        <dbReference type="Proteomes" id="UP000245412"/>
    </source>
</evidence>
<feature type="coiled-coil region" evidence="6">
    <location>
        <begin position="249"/>
        <end position="336"/>
    </location>
</feature>
<evidence type="ECO:0000256" key="4">
    <source>
        <dbReference type="ARBA" id="ARBA00022989"/>
    </source>
</evidence>
<sequence>MKKRALRKDFFMEIRKSLNRFISIFFIVALGVAFYSGIQASAPDMRYTGDAFYDERDTMDLKVISTLGITDKDVEALKALDGIDRVEPGYMLDAMTGSGEDEKVLHIESVLPEMNKLTLSEGEMPQNEGECFLDSEFAANAGYKVGDTLTLRLDKDTDEDTLKTLEYKISGIGSSPAYISFSRGSTNIGTGEVSGFAYILPENFDQEVYTQAYMKVKGAQELVCYSQEYEDLVAEVQGQVEGIEDIQCEQRYNEILDGADDKIAEAQSELDEGQSEADQKLSEAESELIEGESELAEGESELAKAKADLEDAQKELADSKATIEEKQEEWNNSNEELGNAWQQYADGKAQLEAKEAEYNASYPDAQAQIDNGWQQLSDGKAQLEQEEANYNAGVAELQGKKDEYESGVAQIAQARQDLEAGEAQLAAAKQEYDAGMAGLDSAREQLAALQQLIDAGSATEEQIAAASAIEATIAEQEPGLTAAGQYIAEQEQLLQASRAELDAQEAALPDAGTVQAEFDAAQAQLDQGKNQLDAARTEIANTEAQLTSAQAQLDSASAQLQQAREELASNEAALAAAQTQLDDGAAQLEDGRKQIADGEQQIADGEKEIEDAEKEIAENKKKLEDGRKEYEQAKIDAQDELEKGRQKIEDAKAELADLEMPEWIIYDRSSLSEYTGFGDNADRMKNIGEVFPVLFFLVAALISLTTMTRMVEEERTQIGTMKALGYSKWPIMSKYVYYALLATVGGSVFGALIGEKVFPWVIIRAYEIMYHIPNLEIPYNLQFALIATGAAVFCTMAATLASCYKELSETPASLMRPPAPKQGKRVLLERVTFIWKHLSFTWKSTIRNLFRYKKRFFMTIFGIGGCMALMLVGFGIRDSVTNIAVLQYGELQLYDGMVILNEDASDPQIEELEEFLSENPKASEKLPAVMKKVKMTSSSASGNQEVYLVVPENLDDFSKFFVLRDRRTKTPYTLDDSGIVLAEKTAKQLGAGVGDTVEIVEDNGKNKEAKVSAICENYVSNYAYMAPGMYKDLYGDEAKYNSIFFMTPEHDSASASQLGQEALKYKGALSVSYTGSVMNEVNDMLSSLDTVIVVLITSAGMLAFVVLYNLNNININERKRELATFKVLGFYDKEVSAYVYRENILLTLIGAAVGSGLGTILHRFVIVTVEVDAAMFGRNIEPLSFVYSILFTFAFSLFVNGVMYFKLKKIDMVESLKSIE</sequence>
<reference evidence="10 11" key="1">
    <citation type="submission" date="2018-05" db="EMBL/GenBank/DDBJ databases">
        <authorList>
            <person name="Goeker M."/>
            <person name="Huntemann M."/>
            <person name="Clum A."/>
            <person name="Pillay M."/>
            <person name="Palaniappan K."/>
            <person name="Varghese N."/>
            <person name="Mikhailova N."/>
            <person name="Stamatis D."/>
            <person name="Reddy T."/>
            <person name="Daum C."/>
            <person name="Shapiro N."/>
            <person name="Ivanova N."/>
            <person name="Kyrpides N."/>
            <person name="Woyke T."/>
        </authorList>
    </citation>
    <scope>NUCLEOTIDE SEQUENCE [LARGE SCALE GENOMIC DNA]</scope>
    <source>
        <strain evidence="10 11">DSM 26524</strain>
    </source>
</reference>
<gene>
    <name evidence="10" type="ORF">C7383_118107</name>
</gene>
<evidence type="ECO:0000256" key="1">
    <source>
        <dbReference type="ARBA" id="ARBA00004651"/>
    </source>
</evidence>
<dbReference type="PANTHER" id="PTHR30287">
    <property type="entry name" value="MEMBRANE COMPONENT OF PREDICTED ABC SUPERFAMILY METABOLITE UPTAKE TRANSPORTER"/>
    <property type="match status" value="1"/>
</dbReference>
<feature type="transmembrane region" description="Helical" evidence="7">
    <location>
        <begin position="21"/>
        <end position="38"/>
    </location>
</feature>
<feature type="transmembrane region" description="Helical" evidence="7">
    <location>
        <begin position="1091"/>
        <end position="1110"/>
    </location>
</feature>
<keyword evidence="3 7" id="KW-0812">Transmembrane</keyword>
<dbReference type="SUPFAM" id="SSF57997">
    <property type="entry name" value="Tropomyosin"/>
    <property type="match status" value="1"/>
</dbReference>
<feature type="domain" description="MacB-like periplasmic core" evidence="9">
    <location>
        <begin position="860"/>
        <end position="1052"/>
    </location>
</feature>
<keyword evidence="4 7" id="KW-1133">Transmembrane helix</keyword>
<keyword evidence="2" id="KW-1003">Cell membrane</keyword>
<feature type="domain" description="ABC3 transporter permease C-terminal" evidence="8">
    <location>
        <begin position="690"/>
        <end position="805"/>
    </location>
</feature>
<evidence type="ECO:0000259" key="8">
    <source>
        <dbReference type="Pfam" id="PF02687"/>
    </source>
</evidence>
<name>A0AB73SYP8_9FIRM</name>
<comment type="subcellular location">
    <subcellularLocation>
        <location evidence="1">Cell membrane</location>
        <topology evidence="1">Multi-pass membrane protein</topology>
    </subcellularLocation>
</comment>
<dbReference type="RefSeq" id="WP_109748497.1">
    <property type="nucleotide sequence ID" value="NZ_JANKBI010000018.1"/>
</dbReference>
<dbReference type="AlphaFoldDB" id="A0AB73SYP8"/>
<evidence type="ECO:0000313" key="10">
    <source>
        <dbReference type="EMBL" id="PWJ72496.1"/>
    </source>
</evidence>
<keyword evidence="5 7" id="KW-0472">Membrane</keyword>
<feature type="transmembrane region" description="Helical" evidence="7">
    <location>
        <begin position="856"/>
        <end position="876"/>
    </location>
</feature>
<evidence type="ECO:0000256" key="5">
    <source>
        <dbReference type="ARBA" id="ARBA00023136"/>
    </source>
</evidence>
<keyword evidence="6" id="KW-0175">Coiled coil</keyword>
<dbReference type="GO" id="GO:0005886">
    <property type="term" value="C:plasma membrane"/>
    <property type="evidence" value="ECO:0007669"/>
    <property type="project" value="UniProtKB-SubCell"/>
</dbReference>
<proteinExistence type="predicted"/>
<feature type="domain" description="MacB-like periplasmic core" evidence="9">
    <location>
        <begin position="24"/>
        <end position="201"/>
    </location>
</feature>
<evidence type="ECO:0000256" key="2">
    <source>
        <dbReference type="ARBA" id="ARBA00022475"/>
    </source>
</evidence>
<feature type="coiled-coil region" evidence="6">
    <location>
        <begin position="487"/>
        <end position="654"/>
    </location>
</feature>
<keyword evidence="11" id="KW-1185">Reference proteome</keyword>
<dbReference type="Gene3D" id="1.10.287.620">
    <property type="entry name" value="Helix Hairpins"/>
    <property type="match status" value="1"/>
</dbReference>
<dbReference type="Pfam" id="PF12704">
    <property type="entry name" value="MacB_PCD"/>
    <property type="match status" value="2"/>
</dbReference>
<dbReference type="EMBL" id="QGGY01000018">
    <property type="protein sequence ID" value="PWJ72496.1"/>
    <property type="molecule type" value="Genomic_DNA"/>
</dbReference>
<feature type="domain" description="ABC3 transporter permease C-terminal" evidence="8">
    <location>
        <begin position="1094"/>
        <end position="1210"/>
    </location>
</feature>
<feature type="transmembrane region" description="Helical" evidence="7">
    <location>
        <begin position="1144"/>
        <end position="1165"/>
    </location>
</feature>
<dbReference type="PANTHER" id="PTHR30287:SF1">
    <property type="entry name" value="INNER MEMBRANE PROTEIN"/>
    <property type="match status" value="1"/>
</dbReference>
<evidence type="ECO:0000256" key="3">
    <source>
        <dbReference type="ARBA" id="ARBA00022692"/>
    </source>
</evidence>
<evidence type="ECO:0000259" key="9">
    <source>
        <dbReference type="Pfam" id="PF12704"/>
    </source>
</evidence>
<dbReference type="InterPro" id="IPR025857">
    <property type="entry name" value="MacB_PCD"/>
</dbReference>
<dbReference type="Pfam" id="PF02687">
    <property type="entry name" value="FtsX"/>
    <property type="match status" value="2"/>
</dbReference>
<organism evidence="10 11">
    <name type="scientific">Murimonas intestini</name>
    <dbReference type="NCBI Taxonomy" id="1337051"/>
    <lineage>
        <taxon>Bacteria</taxon>
        <taxon>Bacillati</taxon>
        <taxon>Bacillota</taxon>
        <taxon>Clostridia</taxon>
        <taxon>Lachnospirales</taxon>
        <taxon>Lachnospiraceae</taxon>
        <taxon>Murimonas</taxon>
    </lineage>
</organism>
<comment type="caution">
    <text evidence="10">The sequence shown here is derived from an EMBL/GenBank/DDBJ whole genome shotgun (WGS) entry which is preliminary data.</text>
</comment>